<dbReference type="Pfam" id="PF00005">
    <property type="entry name" value="ABC_tran"/>
    <property type="match status" value="1"/>
</dbReference>
<evidence type="ECO:0000256" key="3">
    <source>
        <dbReference type="ARBA" id="ARBA00022741"/>
    </source>
</evidence>
<dbReference type="NCBIfam" id="TIGR00972">
    <property type="entry name" value="3a0107s01c2"/>
    <property type="match status" value="1"/>
</dbReference>
<dbReference type="Proteomes" id="UP000318017">
    <property type="component" value="Chromosome"/>
</dbReference>
<dbReference type="CDD" id="cd03260">
    <property type="entry name" value="ABC_PstB_phosphate_transporter"/>
    <property type="match status" value="1"/>
</dbReference>
<organism evidence="6 7">
    <name type="scientific">Aureliella helgolandensis</name>
    <dbReference type="NCBI Taxonomy" id="2527968"/>
    <lineage>
        <taxon>Bacteria</taxon>
        <taxon>Pseudomonadati</taxon>
        <taxon>Planctomycetota</taxon>
        <taxon>Planctomycetia</taxon>
        <taxon>Pirellulales</taxon>
        <taxon>Pirellulaceae</taxon>
        <taxon>Aureliella</taxon>
    </lineage>
</organism>
<keyword evidence="4 6" id="KW-0067">ATP-binding</keyword>
<dbReference type="PANTHER" id="PTHR43423">
    <property type="entry name" value="ABC TRANSPORTER I FAMILY MEMBER 17"/>
    <property type="match status" value="1"/>
</dbReference>
<keyword evidence="2" id="KW-0592">Phosphate transport</keyword>
<dbReference type="SUPFAM" id="SSF52540">
    <property type="entry name" value="P-loop containing nucleoside triphosphate hydrolases"/>
    <property type="match status" value="1"/>
</dbReference>
<name>A0A518G6S9_9BACT</name>
<dbReference type="GO" id="GO:0016887">
    <property type="term" value="F:ATP hydrolysis activity"/>
    <property type="evidence" value="ECO:0007669"/>
    <property type="project" value="InterPro"/>
</dbReference>
<evidence type="ECO:0000259" key="5">
    <source>
        <dbReference type="PROSITE" id="PS50893"/>
    </source>
</evidence>
<dbReference type="AlphaFoldDB" id="A0A518G6S9"/>
<dbReference type="GO" id="GO:0016020">
    <property type="term" value="C:membrane"/>
    <property type="evidence" value="ECO:0007669"/>
    <property type="project" value="InterPro"/>
</dbReference>
<accession>A0A518G6S9</accession>
<dbReference type="PROSITE" id="PS00211">
    <property type="entry name" value="ABC_TRANSPORTER_1"/>
    <property type="match status" value="1"/>
</dbReference>
<dbReference type="GO" id="GO:0035435">
    <property type="term" value="P:phosphate ion transmembrane transport"/>
    <property type="evidence" value="ECO:0007669"/>
    <property type="project" value="InterPro"/>
</dbReference>
<sequence length="274" mass="31221">MIAQPVLEMDDVVDDDFSEPLLDCHIENLYYGNFRAVRDSSIPIQRGSITAFIGPSGCGKSSALRCLNRMNDLVRGFRFEGHVRFRGQDIYHSKVDPVAVRRYIGMVFQQPNPFAMSIYNNVAFGLRLNRYRGDIAEKVEESLRGAALWDEVKDKLKNSGLSLSGGQQQRLCIARAIATEPEVLLMDEPCSALDPIATRRIEELMHELKRKYTIAIVTHNLQQAKRVADKTAFMYVDTSHGERTGYLVEYDDTDRLFDSPQVDETKRYIRGEFS</sequence>
<reference evidence="6 7" key="1">
    <citation type="submission" date="2019-02" db="EMBL/GenBank/DDBJ databases">
        <title>Deep-cultivation of Planctomycetes and their phenomic and genomic characterization uncovers novel biology.</title>
        <authorList>
            <person name="Wiegand S."/>
            <person name="Jogler M."/>
            <person name="Boedeker C."/>
            <person name="Pinto D."/>
            <person name="Vollmers J."/>
            <person name="Rivas-Marin E."/>
            <person name="Kohn T."/>
            <person name="Peeters S.H."/>
            <person name="Heuer A."/>
            <person name="Rast P."/>
            <person name="Oberbeckmann S."/>
            <person name="Bunk B."/>
            <person name="Jeske O."/>
            <person name="Meyerdierks A."/>
            <person name="Storesund J.E."/>
            <person name="Kallscheuer N."/>
            <person name="Luecker S."/>
            <person name="Lage O.M."/>
            <person name="Pohl T."/>
            <person name="Merkel B.J."/>
            <person name="Hornburger P."/>
            <person name="Mueller R.-W."/>
            <person name="Bruemmer F."/>
            <person name="Labrenz M."/>
            <person name="Spormann A.M."/>
            <person name="Op den Camp H."/>
            <person name="Overmann J."/>
            <person name="Amann R."/>
            <person name="Jetten M.S.M."/>
            <person name="Mascher T."/>
            <person name="Medema M.H."/>
            <person name="Devos D.P."/>
            <person name="Kaster A.-K."/>
            <person name="Ovreas L."/>
            <person name="Rohde M."/>
            <person name="Galperin M.Y."/>
            <person name="Jogler C."/>
        </authorList>
    </citation>
    <scope>NUCLEOTIDE SEQUENCE [LARGE SCALE GENOMIC DNA]</scope>
    <source>
        <strain evidence="6 7">Q31a</strain>
    </source>
</reference>
<dbReference type="PANTHER" id="PTHR43423:SF1">
    <property type="entry name" value="ABC TRANSPORTER I FAMILY MEMBER 17"/>
    <property type="match status" value="1"/>
</dbReference>
<feature type="domain" description="ABC transporter" evidence="5">
    <location>
        <begin position="7"/>
        <end position="269"/>
    </location>
</feature>
<dbReference type="OrthoDB" id="9804199at2"/>
<keyword evidence="7" id="KW-1185">Reference proteome</keyword>
<dbReference type="GO" id="GO:0005524">
    <property type="term" value="F:ATP binding"/>
    <property type="evidence" value="ECO:0007669"/>
    <property type="project" value="UniProtKB-KW"/>
</dbReference>
<dbReference type="InterPro" id="IPR003439">
    <property type="entry name" value="ABC_transporter-like_ATP-bd"/>
</dbReference>
<dbReference type="KEGG" id="ahel:Q31a_26040"/>
<evidence type="ECO:0000256" key="4">
    <source>
        <dbReference type="ARBA" id="ARBA00022840"/>
    </source>
</evidence>
<dbReference type="InterPro" id="IPR027417">
    <property type="entry name" value="P-loop_NTPase"/>
</dbReference>
<proteinExistence type="predicted"/>
<dbReference type="EMBL" id="CP036298">
    <property type="protein sequence ID" value="QDV24289.1"/>
    <property type="molecule type" value="Genomic_DNA"/>
</dbReference>
<dbReference type="PROSITE" id="PS50893">
    <property type="entry name" value="ABC_TRANSPORTER_2"/>
    <property type="match status" value="1"/>
</dbReference>
<dbReference type="Gene3D" id="3.40.50.300">
    <property type="entry name" value="P-loop containing nucleotide triphosphate hydrolases"/>
    <property type="match status" value="1"/>
</dbReference>
<dbReference type="GO" id="GO:0005315">
    <property type="term" value="F:phosphate transmembrane transporter activity"/>
    <property type="evidence" value="ECO:0007669"/>
    <property type="project" value="InterPro"/>
</dbReference>
<dbReference type="InterPro" id="IPR005670">
    <property type="entry name" value="PstB-like"/>
</dbReference>
<keyword evidence="3" id="KW-0547">Nucleotide-binding</keyword>
<keyword evidence="1" id="KW-0813">Transport</keyword>
<evidence type="ECO:0000313" key="7">
    <source>
        <dbReference type="Proteomes" id="UP000318017"/>
    </source>
</evidence>
<evidence type="ECO:0000256" key="2">
    <source>
        <dbReference type="ARBA" id="ARBA00022592"/>
    </source>
</evidence>
<evidence type="ECO:0000313" key="6">
    <source>
        <dbReference type="EMBL" id="QDV24289.1"/>
    </source>
</evidence>
<gene>
    <name evidence="6" type="primary">pstB3_1</name>
    <name evidence="6" type="ORF">Q31a_26040</name>
</gene>
<evidence type="ECO:0000256" key="1">
    <source>
        <dbReference type="ARBA" id="ARBA00022448"/>
    </source>
</evidence>
<dbReference type="SMART" id="SM00382">
    <property type="entry name" value="AAA"/>
    <property type="match status" value="1"/>
</dbReference>
<dbReference type="InterPro" id="IPR017871">
    <property type="entry name" value="ABC_transporter-like_CS"/>
</dbReference>
<protein>
    <submittedName>
        <fullName evidence="6">Phosphate import ATP-binding protein PstB 3</fullName>
    </submittedName>
</protein>
<dbReference type="InterPro" id="IPR003593">
    <property type="entry name" value="AAA+_ATPase"/>
</dbReference>